<feature type="non-terminal residue" evidence="1">
    <location>
        <position position="81"/>
    </location>
</feature>
<dbReference type="EMBL" id="JAKLTR010000038">
    <property type="protein sequence ID" value="MCG2618167.1"/>
    <property type="molecule type" value="Genomic_DNA"/>
</dbReference>
<proteinExistence type="predicted"/>
<name>A0ABS9L132_9BACT</name>
<accession>A0ABS9L132</accession>
<evidence type="ECO:0000313" key="2">
    <source>
        <dbReference type="Proteomes" id="UP001165367"/>
    </source>
</evidence>
<comment type="caution">
    <text evidence="1">The sequence shown here is derived from an EMBL/GenBank/DDBJ whole genome shotgun (WGS) entry which is preliminary data.</text>
</comment>
<evidence type="ECO:0000313" key="1">
    <source>
        <dbReference type="EMBL" id="MCG2618167.1"/>
    </source>
</evidence>
<organism evidence="1 2">
    <name type="scientific">Terrimonas ginsenosidimutans</name>
    <dbReference type="NCBI Taxonomy" id="2908004"/>
    <lineage>
        <taxon>Bacteria</taxon>
        <taxon>Pseudomonadati</taxon>
        <taxon>Bacteroidota</taxon>
        <taxon>Chitinophagia</taxon>
        <taxon>Chitinophagales</taxon>
        <taxon>Chitinophagaceae</taxon>
        <taxon>Terrimonas</taxon>
    </lineage>
</organism>
<sequence>MCRAEGAGIDGHGMAGSLMAVFGSGIPSRFLLIAFSDSEEEQRRTGVFPGRQRGELAQEYRQERQGRAKDAGYLSVHCVLF</sequence>
<protein>
    <submittedName>
        <fullName evidence="1">Uncharacterized protein</fullName>
    </submittedName>
</protein>
<reference evidence="1" key="1">
    <citation type="submission" date="2022-01" db="EMBL/GenBank/DDBJ databases">
        <authorList>
            <person name="Jo J.-H."/>
            <person name="Im W.-T."/>
        </authorList>
    </citation>
    <scope>NUCLEOTIDE SEQUENCE</scope>
    <source>
        <strain evidence="1">NA20</strain>
    </source>
</reference>
<keyword evidence="2" id="KW-1185">Reference proteome</keyword>
<dbReference type="RefSeq" id="WP_237877393.1">
    <property type="nucleotide sequence ID" value="NZ_JAKLTR010000038.1"/>
</dbReference>
<gene>
    <name evidence="1" type="ORF">LZZ85_27955</name>
</gene>
<dbReference type="Proteomes" id="UP001165367">
    <property type="component" value="Unassembled WGS sequence"/>
</dbReference>